<name>A0A1D3TUF8_9FIRM</name>
<dbReference type="Pfam" id="PF00107">
    <property type="entry name" value="ADH_zinc_N"/>
    <property type="match status" value="1"/>
</dbReference>
<dbReference type="PANTHER" id="PTHR43401">
    <property type="entry name" value="L-THREONINE 3-DEHYDROGENASE"/>
    <property type="match status" value="1"/>
</dbReference>
<evidence type="ECO:0000256" key="3">
    <source>
        <dbReference type="ARBA" id="ARBA00023002"/>
    </source>
</evidence>
<dbReference type="Gene3D" id="3.40.50.720">
    <property type="entry name" value="NAD(P)-binding Rossmann-like Domain"/>
    <property type="match status" value="1"/>
</dbReference>
<reference evidence="6 7" key="1">
    <citation type="submission" date="2016-09" db="EMBL/GenBank/DDBJ databases">
        <authorList>
            <person name="Capua I."/>
            <person name="De Benedictis P."/>
            <person name="Joannis T."/>
            <person name="Lombin L.H."/>
            <person name="Cattoli G."/>
        </authorList>
    </citation>
    <scope>NUCLEOTIDE SEQUENCE [LARGE SCALE GENOMIC DNA]</scope>
    <source>
        <strain evidence="6 7">GluBS11</strain>
    </source>
</reference>
<dbReference type="SUPFAM" id="SSF51735">
    <property type="entry name" value="NAD(P)-binding Rossmann-fold domains"/>
    <property type="match status" value="1"/>
</dbReference>
<dbReference type="InterPro" id="IPR050129">
    <property type="entry name" value="Zn_alcohol_dh"/>
</dbReference>
<accession>A0A1D3TUF8</accession>
<dbReference type="RefSeq" id="WP_242875536.1">
    <property type="nucleotide sequence ID" value="NZ_FMKA01000013.1"/>
</dbReference>
<dbReference type="GO" id="GO:0016491">
    <property type="term" value="F:oxidoreductase activity"/>
    <property type="evidence" value="ECO:0007669"/>
    <property type="project" value="UniProtKB-KW"/>
</dbReference>
<dbReference type="InterPro" id="IPR011032">
    <property type="entry name" value="GroES-like_sf"/>
</dbReference>
<comment type="similarity">
    <text evidence="4">Belongs to the zinc-containing alcohol dehydrogenase family.</text>
</comment>
<evidence type="ECO:0000313" key="7">
    <source>
        <dbReference type="Proteomes" id="UP000199315"/>
    </source>
</evidence>
<sequence>MNMRALVYNGPKSIRVEDVAVPAVGETDVLIRVKYCGVCGTDIHIYNGEGGAFAVEPPLIMGHEFSGIVEKTGSKVKKVKPGDLVTIDPNDMCGECYYCKNGMEQFCQNVTGYGTTVNGGFAQYCVVSEKQVFRFKEGMDALTAAMAEPVSCCIHGIDLCNIKLGDEVLIIGGGPIGLIILQLAKMAGASKVILSEPVAEKRELAMKLGADLAINPLEEDVPEILKANCKNINVVIECVGNPRTIDNAIQWAGNGATVMMYGLTGPDAEIAVKPDVVFKKELKLTASFINPYTFERTIAILESGKVNVRDLITDIVGLEDSVKVFEDEKYRRSGKVVIQMND</sequence>
<gene>
    <name evidence="6" type="ORF">SAMN05421730_101311</name>
</gene>
<dbReference type="Gene3D" id="3.90.180.10">
    <property type="entry name" value="Medium-chain alcohol dehydrogenases, catalytic domain"/>
    <property type="match status" value="1"/>
</dbReference>
<evidence type="ECO:0000313" key="6">
    <source>
        <dbReference type="EMBL" id="SCP97698.1"/>
    </source>
</evidence>
<proteinExistence type="inferred from homology"/>
<dbReference type="STRING" id="1619234.SAMN05421730_101311"/>
<evidence type="ECO:0000256" key="1">
    <source>
        <dbReference type="ARBA" id="ARBA00022723"/>
    </source>
</evidence>
<dbReference type="InterPro" id="IPR013154">
    <property type="entry name" value="ADH-like_N"/>
</dbReference>
<organism evidence="6 7">
    <name type="scientific">Anaerobium acetethylicum</name>
    <dbReference type="NCBI Taxonomy" id="1619234"/>
    <lineage>
        <taxon>Bacteria</taxon>
        <taxon>Bacillati</taxon>
        <taxon>Bacillota</taxon>
        <taxon>Clostridia</taxon>
        <taxon>Lachnospirales</taxon>
        <taxon>Lachnospiraceae</taxon>
        <taxon>Anaerobium</taxon>
    </lineage>
</organism>
<evidence type="ECO:0000256" key="4">
    <source>
        <dbReference type="RuleBase" id="RU361277"/>
    </source>
</evidence>
<protein>
    <submittedName>
        <fullName evidence="6">2-desacetyl-2-hydroxyethyl bacteriochlorophyllide A dehydrogenase</fullName>
    </submittedName>
</protein>
<keyword evidence="2 4" id="KW-0862">Zinc</keyword>
<feature type="domain" description="Enoyl reductase (ER)" evidence="5">
    <location>
        <begin position="10"/>
        <end position="338"/>
    </location>
</feature>
<dbReference type="Proteomes" id="UP000199315">
    <property type="component" value="Unassembled WGS sequence"/>
</dbReference>
<keyword evidence="7" id="KW-1185">Reference proteome</keyword>
<evidence type="ECO:0000259" key="5">
    <source>
        <dbReference type="SMART" id="SM00829"/>
    </source>
</evidence>
<dbReference type="InterPro" id="IPR002328">
    <property type="entry name" value="ADH_Zn_CS"/>
</dbReference>
<dbReference type="InterPro" id="IPR013149">
    <property type="entry name" value="ADH-like_C"/>
</dbReference>
<dbReference type="Pfam" id="PF08240">
    <property type="entry name" value="ADH_N"/>
    <property type="match status" value="1"/>
</dbReference>
<keyword evidence="1 4" id="KW-0479">Metal-binding</keyword>
<comment type="cofactor">
    <cofactor evidence="4">
        <name>Zn(2+)</name>
        <dbReference type="ChEBI" id="CHEBI:29105"/>
    </cofactor>
</comment>
<dbReference type="InterPro" id="IPR020843">
    <property type="entry name" value="ER"/>
</dbReference>
<keyword evidence="3" id="KW-0560">Oxidoreductase</keyword>
<dbReference type="AlphaFoldDB" id="A0A1D3TUF8"/>
<dbReference type="CDD" id="cd08234">
    <property type="entry name" value="threonine_DH_like"/>
    <property type="match status" value="1"/>
</dbReference>
<dbReference type="SMART" id="SM00829">
    <property type="entry name" value="PKS_ER"/>
    <property type="match status" value="1"/>
</dbReference>
<dbReference type="PROSITE" id="PS00059">
    <property type="entry name" value="ADH_ZINC"/>
    <property type="match status" value="1"/>
</dbReference>
<dbReference type="GO" id="GO:0008270">
    <property type="term" value="F:zinc ion binding"/>
    <property type="evidence" value="ECO:0007669"/>
    <property type="project" value="InterPro"/>
</dbReference>
<dbReference type="SUPFAM" id="SSF50129">
    <property type="entry name" value="GroES-like"/>
    <property type="match status" value="1"/>
</dbReference>
<evidence type="ECO:0000256" key="2">
    <source>
        <dbReference type="ARBA" id="ARBA00022833"/>
    </source>
</evidence>
<dbReference type="EMBL" id="FMKA01000013">
    <property type="protein sequence ID" value="SCP97698.1"/>
    <property type="molecule type" value="Genomic_DNA"/>
</dbReference>
<dbReference type="InterPro" id="IPR036291">
    <property type="entry name" value="NAD(P)-bd_dom_sf"/>
</dbReference>
<dbReference type="PANTHER" id="PTHR43401:SF2">
    <property type="entry name" value="L-THREONINE 3-DEHYDROGENASE"/>
    <property type="match status" value="1"/>
</dbReference>